<accession>A0A430G1E4</accession>
<feature type="short sequence motif" description="GXGXXG" evidence="4">
    <location>
        <begin position="15"/>
        <end position="20"/>
    </location>
</feature>
<feature type="active site" description="Proton acceptor" evidence="4">
    <location>
        <position position="172"/>
    </location>
</feature>
<sequence length="324" mass="34809">MEGSVAGDLAIVLSGGGAKGAFQVGVVHELVVNRGVRIDVVAGVSTGAIQALGVAQDDVPAMLQQWLDIKGNGSIYKERPLGLVGGILGEDAIYDAAPLRRLLKDFADDRKLKASGRKLRIGVVNLGTGAYRSIDEKVPGIHNWVYASSAMPVFFDPLKTRAGDGTEEQWVDGGVRNVTPLDAALELNPRGVIVVRASPPPQPGKVRTFPNLIKIGLRAVDILQSEVSANDTANATLINDVIAAREAQARALQSEGVTGAAAARILRPLDFQIARYRFAPIRIIEPDEEFSETLEFDPKKIRRAIDAGRKAVEREWEALEPLLS</sequence>
<name>A0A430G1E4_9SPHN</name>
<dbReference type="InterPro" id="IPR002641">
    <property type="entry name" value="PNPLA_dom"/>
</dbReference>
<dbReference type="InterPro" id="IPR050301">
    <property type="entry name" value="NTE"/>
</dbReference>
<dbReference type="PANTHER" id="PTHR14226:SF57">
    <property type="entry name" value="BLR7027 PROTEIN"/>
    <property type="match status" value="1"/>
</dbReference>
<keyword evidence="3 4" id="KW-0443">Lipid metabolism</keyword>
<dbReference type="AlphaFoldDB" id="A0A430G1E4"/>
<evidence type="ECO:0000256" key="1">
    <source>
        <dbReference type="ARBA" id="ARBA00022801"/>
    </source>
</evidence>
<feature type="domain" description="PNPLA" evidence="5">
    <location>
        <begin position="11"/>
        <end position="185"/>
    </location>
</feature>
<evidence type="ECO:0000313" key="7">
    <source>
        <dbReference type="Proteomes" id="UP000287746"/>
    </source>
</evidence>
<evidence type="ECO:0000256" key="2">
    <source>
        <dbReference type="ARBA" id="ARBA00022963"/>
    </source>
</evidence>
<comment type="caution">
    <text evidence="6">The sequence shown here is derived from an EMBL/GenBank/DDBJ whole genome shotgun (WGS) entry which is preliminary data.</text>
</comment>
<dbReference type="Pfam" id="PF01734">
    <property type="entry name" value="Patatin"/>
    <property type="match status" value="1"/>
</dbReference>
<reference evidence="6 7" key="1">
    <citation type="submission" date="2018-07" db="EMBL/GenBank/DDBJ databases">
        <title>Genomic and Epidemiologic Investigation of an Indolent Hospital Outbreak.</title>
        <authorList>
            <person name="Johnson R.C."/>
            <person name="Deming C."/>
            <person name="Conlan S."/>
            <person name="Zellmer C.J."/>
            <person name="Michelin A.V."/>
            <person name="Lee-Lin S."/>
            <person name="Thomas P.J."/>
            <person name="Park M."/>
            <person name="Weingarten R.A."/>
            <person name="Less J."/>
            <person name="Dekker J.P."/>
            <person name="Frank K.M."/>
            <person name="Musser K.A."/>
            <person name="Mcquiston J.R."/>
            <person name="Henderson D.K."/>
            <person name="Lau A.F."/>
            <person name="Palmore T.N."/>
            <person name="Segre J.A."/>
        </authorList>
    </citation>
    <scope>NUCLEOTIDE SEQUENCE [LARGE SCALE GENOMIC DNA]</scope>
    <source>
        <strain evidence="6 7">SK-CDC1_0717</strain>
    </source>
</reference>
<organism evidence="6 7">
    <name type="scientific">Sphingomonas koreensis</name>
    <dbReference type="NCBI Taxonomy" id="93064"/>
    <lineage>
        <taxon>Bacteria</taxon>
        <taxon>Pseudomonadati</taxon>
        <taxon>Pseudomonadota</taxon>
        <taxon>Alphaproteobacteria</taxon>
        <taxon>Sphingomonadales</taxon>
        <taxon>Sphingomonadaceae</taxon>
        <taxon>Sphingomonas</taxon>
    </lineage>
</organism>
<keyword evidence="2 4" id="KW-0442">Lipid degradation</keyword>
<evidence type="ECO:0000313" key="6">
    <source>
        <dbReference type="EMBL" id="RSY81069.1"/>
    </source>
</evidence>
<feature type="short sequence motif" description="GXSXG" evidence="4">
    <location>
        <begin position="43"/>
        <end position="47"/>
    </location>
</feature>
<dbReference type="Gene3D" id="3.40.1090.10">
    <property type="entry name" value="Cytosolic phospholipase A2 catalytic domain"/>
    <property type="match status" value="2"/>
</dbReference>
<feature type="short sequence motif" description="DGA/G" evidence="4">
    <location>
        <begin position="172"/>
        <end position="174"/>
    </location>
</feature>
<dbReference type="GO" id="GO:0016042">
    <property type="term" value="P:lipid catabolic process"/>
    <property type="evidence" value="ECO:0007669"/>
    <property type="project" value="UniProtKB-UniRule"/>
</dbReference>
<protein>
    <recommendedName>
        <fullName evidence="5">PNPLA domain-containing protein</fullName>
    </recommendedName>
</protein>
<dbReference type="PROSITE" id="PS51635">
    <property type="entry name" value="PNPLA"/>
    <property type="match status" value="1"/>
</dbReference>
<gene>
    <name evidence="6" type="ORF">DAH66_15365</name>
</gene>
<keyword evidence="1 4" id="KW-0378">Hydrolase</keyword>
<proteinExistence type="predicted"/>
<dbReference type="Proteomes" id="UP000287746">
    <property type="component" value="Unassembled WGS sequence"/>
</dbReference>
<dbReference type="PANTHER" id="PTHR14226">
    <property type="entry name" value="NEUROPATHY TARGET ESTERASE/SWISS CHEESE D.MELANOGASTER"/>
    <property type="match status" value="1"/>
</dbReference>
<dbReference type="InterPro" id="IPR016035">
    <property type="entry name" value="Acyl_Trfase/lysoPLipase"/>
</dbReference>
<dbReference type="GO" id="GO:0016787">
    <property type="term" value="F:hydrolase activity"/>
    <property type="evidence" value="ECO:0007669"/>
    <property type="project" value="UniProtKB-UniRule"/>
</dbReference>
<feature type="active site" description="Nucleophile" evidence="4">
    <location>
        <position position="45"/>
    </location>
</feature>
<evidence type="ECO:0000256" key="3">
    <source>
        <dbReference type="ARBA" id="ARBA00023098"/>
    </source>
</evidence>
<dbReference type="SUPFAM" id="SSF52151">
    <property type="entry name" value="FabD/lysophospholipase-like"/>
    <property type="match status" value="1"/>
</dbReference>
<evidence type="ECO:0000256" key="4">
    <source>
        <dbReference type="PROSITE-ProRule" id="PRU01161"/>
    </source>
</evidence>
<dbReference type="EMBL" id="QQYZ01000015">
    <property type="protein sequence ID" value="RSY81069.1"/>
    <property type="molecule type" value="Genomic_DNA"/>
</dbReference>
<evidence type="ECO:0000259" key="5">
    <source>
        <dbReference type="PROSITE" id="PS51635"/>
    </source>
</evidence>